<dbReference type="SMART" id="SM00382">
    <property type="entry name" value="AAA"/>
    <property type="match status" value="1"/>
</dbReference>
<dbReference type="Proteomes" id="UP000235731">
    <property type="component" value="Unassembled WGS sequence"/>
</dbReference>
<dbReference type="SUPFAM" id="SSF52540">
    <property type="entry name" value="P-loop containing nucleoside triphosphate hydrolases"/>
    <property type="match status" value="1"/>
</dbReference>
<comment type="caution">
    <text evidence="2">The sequence shown here is derived from an EMBL/GenBank/DDBJ whole genome shotgun (WGS) entry which is preliminary data.</text>
</comment>
<protein>
    <submittedName>
        <fullName evidence="2">AAA family ATPase</fullName>
    </submittedName>
</protein>
<evidence type="ECO:0000259" key="1">
    <source>
        <dbReference type="SMART" id="SM00382"/>
    </source>
</evidence>
<dbReference type="InterPro" id="IPR052026">
    <property type="entry name" value="ExeA_AAA_ATPase_DNA-bind"/>
</dbReference>
<dbReference type="GO" id="GO:0016887">
    <property type="term" value="F:ATP hydrolysis activity"/>
    <property type="evidence" value="ECO:0007669"/>
    <property type="project" value="InterPro"/>
</dbReference>
<evidence type="ECO:0000313" key="3">
    <source>
        <dbReference type="Proteomes" id="UP000235731"/>
    </source>
</evidence>
<dbReference type="Gene3D" id="3.40.50.300">
    <property type="entry name" value="P-loop containing nucleotide triphosphate hydrolases"/>
    <property type="match status" value="1"/>
</dbReference>
<reference evidence="2 3" key="1">
    <citation type="submission" date="2018-01" db="EMBL/GenBank/DDBJ databases">
        <title>Metagenomic assembled genomes from two thermal pools in the Uzon Caldera, Kamchatka, Russia.</title>
        <authorList>
            <person name="Wilkins L."/>
            <person name="Ettinger C."/>
        </authorList>
    </citation>
    <scope>NUCLEOTIDE SEQUENCE [LARGE SCALE GENOMIC DNA]</scope>
    <source>
        <strain evidence="2">ZAV-15</strain>
    </source>
</reference>
<dbReference type="AlphaFoldDB" id="A0A2N7PL51"/>
<gene>
    <name evidence="2" type="ORF">C0197_01035</name>
</gene>
<dbReference type="InterPro" id="IPR003593">
    <property type="entry name" value="AAA+_ATPase"/>
</dbReference>
<sequence>MQKEQKELYSYLSFFNLREPPFSLVPSPSFFFPAKAHLESIEVLAFSLNQGSLISVLTGEPGLGKTQVVLTLISKLSEEIKPLYIFNPALKPEEFFKALFKELGLAEISHTLTKDEVLKKLKDFLKENPSSKKYILVIDEAQLLPDETLEELRLITNLNEGNEIKFQILLSGQTSLSERLKKPEHAPLRQRISVWEILRPLEKEEILSYLWFRIKQVSDNPELILEKKIEKTLYKWTKGVPRLINKLMDRSLFIAYVRRDKTIRKKYLKEAKKTFLDGLLEA</sequence>
<dbReference type="PANTHER" id="PTHR35894:SF1">
    <property type="entry name" value="PHOSPHORIBULOKINASE _ URIDINE KINASE FAMILY"/>
    <property type="match status" value="1"/>
</dbReference>
<dbReference type="PANTHER" id="PTHR35894">
    <property type="entry name" value="GENERAL SECRETION PATHWAY PROTEIN A-RELATED"/>
    <property type="match status" value="1"/>
</dbReference>
<evidence type="ECO:0000313" key="2">
    <source>
        <dbReference type="EMBL" id="PMP64327.1"/>
    </source>
</evidence>
<dbReference type="InterPro" id="IPR049945">
    <property type="entry name" value="AAA_22"/>
</dbReference>
<name>A0A2N7PL51_9BACT</name>
<dbReference type="EMBL" id="PNIE01000014">
    <property type="protein sequence ID" value="PMP64327.1"/>
    <property type="molecule type" value="Genomic_DNA"/>
</dbReference>
<dbReference type="InterPro" id="IPR027417">
    <property type="entry name" value="P-loop_NTPase"/>
</dbReference>
<proteinExistence type="predicted"/>
<feature type="domain" description="AAA+ ATPase" evidence="1">
    <location>
        <begin position="51"/>
        <end position="199"/>
    </location>
</feature>
<dbReference type="Pfam" id="PF13401">
    <property type="entry name" value="AAA_22"/>
    <property type="match status" value="1"/>
</dbReference>
<organism evidence="2 3">
    <name type="scientific">Caldimicrobium thiodismutans</name>
    <dbReference type="NCBI Taxonomy" id="1653476"/>
    <lineage>
        <taxon>Bacteria</taxon>
        <taxon>Pseudomonadati</taxon>
        <taxon>Thermodesulfobacteriota</taxon>
        <taxon>Thermodesulfobacteria</taxon>
        <taxon>Thermodesulfobacteriales</taxon>
        <taxon>Thermodesulfobacteriaceae</taxon>
        <taxon>Caldimicrobium</taxon>
    </lineage>
</organism>
<accession>A0A2N7PL51</accession>